<reference evidence="2 3" key="1">
    <citation type="submission" date="2024-09" db="EMBL/GenBank/DDBJ databases">
        <title>Paenibacillus zeirhizospherea sp. nov., isolated from surface of the maize (Zea mays) roots in a horticulture field, Hungary.</title>
        <authorList>
            <person name="Marton D."/>
            <person name="Farkas M."/>
            <person name="Bedics A."/>
            <person name="Toth E."/>
            <person name="Tancsics A."/>
            <person name="Boka K."/>
            <person name="Maroti G."/>
            <person name="Kriszt B."/>
            <person name="Cserhati M."/>
        </authorList>
    </citation>
    <scope>NUCLEOTIDE SEQUENCE [LARGE SCALE GENOMIC DNA]</scope>
    <source>
        <strain evidence="2 3">KCTC 33519</strain>
    </source>
</reference>
<sequence>MSKQFVPLSAWLLRPFLNLDPIMGGSILTEGVISAYDQVIHPEYQSIPLQTNPVTNIRNLISVNCGLPRFICNHPKQLPVDLQTPQWRNLVNWLEKWSSLDNETKHRVVTLLNRMGLYQTTVQLIEPITKEEIATDLSKAELAARLDLAKNKLVSPKDRCLETLKLLALSAPAVHLRVRAAGSLIVHYSKTAKNFAEIQYWADIATEQFKLLPIDNDPIALIQASMYFRAIAFIPYLQKNHVLLNDYMNKAEEYAKAFPKDDSYISFVSRENWHPLLETGIKCAFWTGDVDKAIEKAKLLVAHDPMDPKVHMHLGDSYRQIGLIDKAMEAYMEAARIGFPYKSYALFMVGVCYEQLEDMEEACNWYLQSSITDPSNFTAIEHLHKAATSIGKQYAELTTPYIKNTQSIANK</sequence>
<keyword evidence="1" id="KW-0802">TPR repeat</keyword>
<dbReference type="Proteomes" id="UP001580346">
    <property type="component" value="Unassembled WGS sequence"/>
</dbReference>
<dbReference type="InterPro" id="IPR019734">
    <property type="entry name" value="TPR_rpt"/>
</dbReference>
<name>A0ABV5AZ73_9BACL</name>
<dbReference type="PROSITE" id="PS50005">
    <property type="entry name" value="TPR"/>
    <property type="match status" value="1"/>
</dbReference>
<protein>
    <submittedName>
        <fullName evidence="2">Tetratricopeptide repeat protein</fullName>
    </submittedName>
</protein>
<gene>
    <name evidence="2" type="ORF">ACE41H_22465</name>
</gene>
<feature type="repeat" description="TPR" evidence="1">
    <location>
        <begin position="343"/>
        <end position="376"/>
    </location>
</feature>
<keyword evidence="3" id="KW-1185">Reference proteome</keyword>
<accession>A0ABV5AZ73</accession>
<proteinExistence type="predicted"/>
<evidence type="ECO:0000256" key="1">
    <source>
        <dbReference type="PROSITE-ProRule" id="PRU00339"/>
    </source>
</evidence>
<comment type="caution">
    <text evidence="2">The sequence shown here is derived from an EMBL/GenBank/DDBJ whole genome shotgun (WGS) entry which is preliminary data.</text>
</comment>
<dbReference type="SMART" id="SM00028">
    <property type="entry name" value="TPR"/>
    <property type="match status" value="2"/>
</dbReference>
<evidence type="ECO:0000313" key="3">
    <source>
        <dbReference type="Proteomes" id="UP001580346"/>
    </source>
</evidence>
<dbReference type="Gene3D" id="1.25.40.10">
    <property type="entry name" value="Tetratricopeptide repeat domain"/>
    <property type="match status" value="1"/>
</dbReference>
<dbReference type="RefSeq" id="WP_375357797.1">
    <property type="nucleotide sequence ID" value="NZ_JBHHMI010000033.1"/>
</dbReference>
<organism evidence="2 3">
    <name type="scientific">Paenibacillus enshidis</name>
    <dbReference type="NCBI Taxonomy" id="1458439"/>
    <lineage>
        <taxon>Bacteria</taxon>
        <taxon>Bacillati</taxon>
        <taxon>Bacillota</taxon>
        <taxon>Bacilli</taxon>
        <taxon>Bacillales</taxon>
        <taxon>Paenibacillaceae</taxon>
        <taxon>Paenibacillus</taxon>
    </lineage>
</organism>
<dbReference type="InterPro" id="IPR011990">
    <property type="entry name" value="TPR-like_helical_dom_sf"/>
</dbReference>
<dbReference type="SUPFAM" id="SSF48452">
    <property type="entry name" value="TPR-like"/>
    <property type="match status" value="1"/>
</dbReference>
<dbReference type="EMBL" id="JBHHMI010000033">
    <property type="protein sequence ID" value="MFB5269526.1"/>
    <property type="molecule type" value="Genomic_DNA"/>
</dbReference>
<dbReference type="Pfam" id="PF13181">
    <property type="entry name" value="TPR_8"/>
    <property type="match status" value="2"/>
</dbReference>
<evidence type="ECO:0000313" key="2">
    <source>
        <dbReference type="EMBL" id="MFB5269526.1"/>
    </source>
</evidence>